<sequence>MNSTAKNIKRNPVISSNDFRLDYTYNDKTNAYYKLHIEAESFDRANLICMIEGASLMIPTSDYDVSQVHEMFKKYPDLKNFAWIGDDGNNHMSAEEQPIINLDDNDSTDDSRFSRTGFLTDCDVITRDGEIKTFRCYKQLPFVCKISAQAVNFDNRCMVYGTGYQYFANVGSCYKIPRVAYSWNQAYQECRSEGAHLAVINSETERQALKNLINVEPSIPDAHTTYFFYVGIRAQKTTDGARPVFKTIFNQTLDKAGFNTWADNEPNNALNNEYCGTIFKRDAKYNDVDCSNVYAFICENEVKTN</sequence>
<gene>
    <name evidence="2" type="ORF">EEDITHA_LOCUS2552</name>
</gene>
<proteinExistence type="predicted"/>
<evidence type="ECO:0000313" key="3">
    <source>
        <dbReference type="Proteomes" id="UP001153954"/>
    </source>
</evidence>
<dbReference type="EMBL" id="CAKOGL010000005">
    <property type="protein sequence ID" value="CAH2086143.1"/>
    <property type="molecule type" value="Genomic_DNA"/>
</dbReference>
<dbReference type="InterPro" id="IPR016187">
    <property type="entry name" value="CTDL_fold"/>
</dbReference>
<dbReference type="InterPro" id="IPR001304">
    <property type="entry name" value="C-type_lectin-like"/>
</dbReference>
<dbReference type="PROSITE" id="PS50041">
    <property type="entry name" value="C_TYPE_LECTIN_2"/>
    <property type="match status" value="1"/>
</dbReference>
<protein>
    <recommendedName>
        <fullName evidence="1">C-type lectin domain-containing protein</fullName>
    </recommendedName>
</protein>
<organism evidence="2 3">
    <name type="scientific">Euphydryas editha</name>
    <name type="common">Edith's checkerspot</name>
    <dbReference type="NCBI Taxonomy" id="104508"/>
    <lineage>
        <taxon>Eukaryota</taxon>
        <taxon>Metazoa</taxon>
        <taxon>Ecdysozoa</taxon>
        <taxon>Arthropoda</taxon>
        <taxon>Hexapoda</taxon>
        <taxon>Insecta</taxon>
        <taxon>Pterygota</taxon>
        <taxon>Neoptera</taxon>
        <taxon>Endopterygota</taxon>
        <taxon>Lepidoptera</taxon>
        <taxon>Glossata</taxon>
        <taxon>Ditrysia</taxon>
        <taxon>Papilionoidea</taxon>
        <taxon>Nymphalidae</taxon>
        <taxon>Nymphalinae</taxon>
        <taxon>Euphydryas</taxon>
    </lineage>
</organism>
<evidence type="ECO:0000259" key="1">
    <source>
        <dbReference type="PROSITE" id="PS50041"/>
    </source>
</evidence>
<comment type="caution">
    <text evidence="2">The sequence shown here is derived from an EMBL/GenBank/DDBJ whole genome shotgun (WGS) entry which is preliminary data.</text>
</comment>
<feature type="domain" description="C-type lectin" evidence="1">
    <location>
        <begin position="169"/>
        <end position="299"/>
    </location>
</feature>
<dbReference type="SMART" id="SM00034">
    <property type="entry name" value="CLECT"/>
    <property type="match status" value="2"/>
</dbReference>
<dbReference type="InterPro" id="IPR016186">
    <property type="entry name" value="C-type_lectin-like/link_sf"/>
</dbReference>
<evidence type="ECO:0000313" key="2">
    <source>
        <dbReference type="EMBL" id="CAH2086143.1"/>
    </source>
</evidence>
<keyword evidence="3" id="KW-1185">Reference proteome</keyword>
<dbReference type="Pfam" id="PF00059">
    <property type="entry name" value="Lectin_C"/>
    <property type="match status" value="2"/>
</dbReference>
<dbReference type="SUPFAM" id="SSF56436">
    <property type="entry name" value="C-type lectin-like"/>
    <property type="match status" value="2"/>
</dbReference>
<dbReference type="Gene3D" id="3.10.100.10">
    <property type="entry name" value="Mannose-Binding Protein A, subunit A"/>
    <property type="match status" value="2"/>
</dbReference>
<dbReference type="AlphaFoldDB" id="A0AAU9TGM2"/>
<name>A0AAU9TGM2_EUPED</name>
<dbReference type="PANTHER" id="PTHR22803">
    <property type="entry name" value="MANNOSE, PHOSPHOLIPASE, LECTIN RECEPTOR RELATED"/>
    <property type="match status" value="1"/>
</dbReference>
<dbReference type="CDD" id="cd00037">
    <property type="entry name" value="CLECT"/>
    <property type="match status" value="2"/>
</dbReference>
<dbReference type="InterPro" id="IPR050111">
    <property type="entry name" value="C-type_lectin/snaclec_domain"/>
</dbReference>
<dbReference type="Proteomes" id="UP001153954">
    <property type="component" value="Unassembled WGS sequence"/>
</dbReference>
<reference evidence="2" key="1">
    <citation type="submission" date="2022-03" db="EMBL/GenBank/DDBJ databases">
        <authorList>
            <person name="Tunstrom K."/>
        </authorList>
    </citation>
    <scope>NUCLEOTIDE SEQUENCE</scope>
</reference>
<accession>A0AAU9TGM2</accession>